<gene>
    <name evidence="1" type="ORF">K5I29_07705</name>
</gene>
<proteinExistence type="predicted"/>
<sequence length="180" mass="20778">MVVKKGNVLIAQPQSSCTDIFDKSLIFIADHHTKGSVGFILNKPLECTLNDLLPEIHADFTIYRGGPVEDENLYFIHKVPHLIPNSVKIYKNIYWGGDFSTVQQLLNSNALQDSDIMFFLGYSGWGVNQLMDEIEEEHWLVSQQQEINFTQTYNSWERKIKEHNPEMAFWINAPNNPSYN</sequence>
<evidence type="ECO:0000313" key="1">
    <source>
        <dbReference type="EMBL" id="UYW00445.1"/>
    </source>
</evidence>
<dbReference type="SUPFAM" id="SSF143456">
    <property type="entry name" value="VC0467-like"/>
    <property type="match status" value="1"/>
</dbReference>
<accession>A0ABY6LZ63</accession>
<dbReference type="EMBL" id="CP081495">
    <property type="protein sequence ID" value="UYW00445.1"/>
    <property type="molecule type" value="Genomic_DNA"/>
</dbReference>
<evidence type="ECO:0000313" key="2">
    <source>
        <dbReference type="Proteomes" id="UP001163328"/>
    </source>
</evidence>
<reference evidence="1" key="1">
    <citation type="submission" date="2021-08" db="EMBL/GenBank/DDBJ databases">
        <title>Flavobacterium sp. strain CC-SYL302.</title>
        <authorList>
            <person name="Lin S.-Y."/>
            <person name="Lee T.-H."/>
            <person name="Young C.-C."/>
        </authorList>
    </citation>
    <scope>NUCLEOTIDE SEQUENCE</scope>
    <source>
        <strain evidence="1">CC-SYL302</strain>
    </source>
</reference>
<keyword evidence="2" id="KW-1185">Reference proteome</keyword>
<protein>
    <submittedName>
        <fullName evidence="1">YqgE/AlgH family protein</fullName>
    </submittedName>
</protein>
<dbReference type="Gene3D" id="3.40.1740.10">
    <property type="entry name" value="VC0467-like"/>
    <property type="match status" value="1"/>
</dbReference>
<dbReference type="Proteomes" id="UP001163328">
    <property type="component" value="Chromosome"/>
</dbReference>
<dbReference type="Pfam" id="PF02622">
    <property type="entry name" value="DUF179"/>
    <property type="match status" value="1"/>
</dbReference>
<dbReference type="RefSeq" id="WP_264432185.1">
    <property type="nucleotide sequence ID" value="NZ_CP081495.1"/>
</dbReference>
<dbReference type="InterPro" id="IPR003774">
    <property type="entry name" value="AlgH-like"/>
</dbReference>
<name>A0ABY6LZ63_9FLAO</name>
<dbReference type="PANTHER" id="PTHR31984:SF17">
    <property type="entry name" value="TRANSCRIPTIONAL REGULATOR"/>
    <property type="match status" value="1"/>
</dbReference>
<dbReference type="PANTHER" id="PTHR31984">
    <property type="entry name" value="TRANSPORTER, PUTATIVE (DUF179)-RELATED"/>
    <property type="match status" value="1"/>
</dbReference>
<organism evidence="1 2">
    <name type="scientific">Flavobacterium agricola</name>
    <dbReference type="NCBI Taxonomy" id="2870839"/>
    <lineage>
        <taxon>Bacteria</taxon>
        <taxon>Pseudomonadati</taxon>
        <taxon>Bacteroidota</taxon>
        <taxon>Flavobacteriia</taxon>
        <taxon>Flavobacteriales</taxon>
        <taxon>Flavobacteriaceae</taxon>
        <taxon>Flavobacterium</taxon>
    </lineage>
</organism>